<dbReference type="PANTHER" id="PTHR43601">
    <property type="entry name" value="THIOREDOXIN, MITOCHONDRIAL"/>
    <property type="match status" value="1"/>
</dbReference>
<dbReference type="OrthoDB" id="411356at2"/>
<dbReference type="RefSeq" id="WP_106543133.1">
    <property type="nucleotide sequence ID" value="NZ_BLAU01000001.1"/>
</dbReference>
<organism evidence="3 4">
    <name type="scientific">Prolixibacter denitrificans</name>
    <dbReference type="NCBI Taxonomy" id="1541063"/>
    <lineage>
        <taxon>Bacteria</taxon>
        <taxon>Pseudomonadati</taxon>
        <taxon>Bacteroidota</taxon>
        <taxon>Bacteroidia</taxon>
        <taxon>Marinilabiliales</taxon>
        <taxon>Prolixibacteraceae</taxon>
        <taxon>Prolixibacter</taxon>
    </lineage>
</organism>
<reference evidence="2 5" key="2">
    <citation type="submission" date="2019-10" db="EMBL/GenBank/DDBJ databases">
        <title>Prolixibacter strains distinguished by the presence of nitrate reductase genes were adept at nitrate-dependent anaerobic corrosion of metallic iron and carbon steel.</title>
        <authorList>
            <person name="Iino T."/>
            <person name="Shono N."/>
            <person name="Ito K."/>
            <person name="Nakamura R."/>
            <person name="Sueoka K."/>
            <person name="Harayama S."/>
            <person name="Ohkuma M."/>
        </authorList>
    </citation>
    <scope>NUCLEOTIDE SEQUENCE [LARGE SCALE GENOMIC DNA]</scope>
    <source>
        <strain evidence="2 5">MIC1-1</strain>
    </source>
</reference>
<evidence type="ECO:0000259" key="1">
    <source>
        <dbReference type="PROSITE" id="PS51352"/>
    </source>
</evidence>
<sequence length="102" mass="11700">MHFEELVETEALVLLYFTGPNCSVCHVLRPKVEAMVQSEFPKVAFRVVSLDQEPELAAAFSVFTVPTVVFFAEGKETFRKVRAFSLDELKGDMARIYRFFED</sequence>
<dbReference type="AlphaFoldDB" id="A0A2P8C921"/>
<evidence type="ECO:0000313" key="2">
    <source>
        <dbReference type="EMBL" id="GET21079.1"/>
    </source>
</evidence>
<dbReference type="PROSITE" id="PS51352">
    <property type="entry name" value="THIOREDOXIN_2"/>
    <property type="match status" value="1"/>
</dbReference>
<dbReference type="Gene3D" id="3.40.30.10">
    <property type="entry name" value="Glutaredoxin"/>
    <property type="match status" value="1"/>
</dbReference>
<dbReference type="EMBL" id="PYGC01000009">
    <property type="protein sequence ID" value="PSK81451.1"/>
    <property type="molecule type" value="Genomic_DNA"/>
</dbReference>
<dbReference type="InterPro" id="IPR036249">
    <property type="entry name" value="Thioredoxin-like_sf"/>
</dbReference>
<dbReference type="Proteomes" id="UP000240621">
    <property type="component" value="Unassembled WGS sequence"/>
</dbReference>
<dbReference type="Proteomes" id="UP000396862">
    <property type="component" value="Unassembled WGS sequence"/>
</dbReference>
<proteinExistence type="predicted"/>
<evidence type="ECO:0000313" key="5">
    <source>
        <dbReference type="Proteomes" id="UP000396862"/>
    </source>
</evidence>
<dbReference type="Pfam" id="PF00085">
    <property type="entry name" value="Thioredoxin"/>
    <property type="match status" value="1"/>
</dbReference>
<dbReference type="PANTHER" id="PTHR43601:SF3">
    <property type="entry name" value="THIOREDOXIN, MITOCHONDRIAL"/>
    <property type="match status" value="1"/>
</dbReference>
<dbReference type="EMBL" id="BLAU01000001">
    <property type="protein sequence ID" value="GET21079.1"/>
    <property type="molecule type" value="Genomic_DNA"/>
</dbReference>
<evidence type="ECO:0000313" key="4">
    <source>
        <dbReference type="Proteomes" id="UP000240621"/>
    </source>
</evidence>
<comment type="caution">
    <text evidence="3">The sequence shown here is derived from an EMBL/GenBank/DDBJ whole genome shotgun (WGS) entry which is preliminary data.</text>
</comment>
<gene>
    <name evidence="2" type="primary">ydfQ</name>
    <name evidence="3" type="ORF">CLV93_10954</name>
    <name evidence="2" type="ORF">JCM18694_13250</name>
</gene>
<reference evidence="3 4" key="1">
    <citation type="submission" date="2018-03" db="EMBL/GenBank/DDBJ databases">
        <title>Genomic Encyclopedia of Archaeal and Bacterial Type Strains, Phase II (KMG-II): from individual species to whole genera.</title>
        <authorList>
            <person name="Goeker M."/>
        </authorList>
    </citation>
    <scope>NUCLEOTIDE SEQUENCE [LARGE SCALE GENOMIC DNA]</scope>
    <source>
        <strain evidence="3 4">DSM 27267</strain>
    </source>
</reference>
<dbReference type="GO" id="GO:0045454">
    <property type="term" value="P:cell redox homeostasis"/>
    <property type="evidence" value="ECO:0007669"/>
    <property type="project" value="TreeGrafter"/>
</dbReference>
<protein>
    <submittedName>
        <fullName evidence="2 3">Thioredoxin</fullName>
    </submittedName>
</protein>
<dbReference type="CDD" id="cd02947">
    <property type="entry name" value="TRX_family"/>
    <property type="match status" value="1"/>
</dbReference>
<dbReference type="SUPFAM" id="SSF52833">
    <property type="entry name" value="Thioredoxin-like"/>
    <property type="match status" value="1"/>
</dbReference>
<accession>A0A2P8C921</accession>
<keyword evidence="5" id="KW-1185">Reference proteome</keyword>
<feature type="domain" description="Thioredoxin" evidence="1">
    <location>
        <begin position="1"/>
        <end position="98"/>
    </location>
</feature>
<dbReference type="InterPro" id="IPR013766">
    <property type="entry name" value="Thioredoxin_domain"/>
</dbReference>
<name>A0A2P8C921_9BACT</name>
<evidence type="ECO:0000313" key="3">
    <source>
        <dbReference type="EMBL" id="PSK81451.1"/>
    </source>
</evidence>